<feature type="transmembrane region" description="Helical" evidence="1">
    <location>
        <begin position="124"/>
        <end position="147"/>
    </location>
</feature>
<evidence type="ECO:0000256" key="1">
    <source>
        <dbReference type="SAM" id="Phobius"/>
    </source>
</evidence>
<dbReference type="Proteomes" id="UP000091929">
    <property type="component" value="Unassembled WGS sequence"/>
</dbReference>
<dbReference type="EMBL" id="LNGF01000027">
    <property type="protein sequence ID" value="KYC47293.1"/>
    <property type="molecule type" value="Genomic_DNA"/>
</dbReference>
<evidence type="ECO:0000313" key="3">
    <source>
        <dbReference type="EMBL" id="KYC47293.1"/>
    </source>
</evidence>
<organism evidence="3 5">
    <name type="scientific">Candidatus Methanofastidiosum methylothiophilum</name>
    <dbReference type="NCBI Taxonomy" id="1705564"/>
    <lineage>
        <taxon>Archaea</taxon>
        <taxon>Methanobacteriati</taxon>
        <taxon>Methanobacteriota</taxon>
        <taxon>Stenosarchaea group</taxon>
        <taxon>Candidatus Methanofastidiosia</taxon>
        <taxon>Candidatus Methanofastidiosales</taxon>
        <taxon>Candidatus Methanofastidiosaceae</taxon>
        <taxon>Candidatus Methanofastidiosum</taxon>
    </lineage>
</organism>
<evidence type="ECO:0000313" key="5">
    <source>
        <dbReference type="Proteomes" id="UP000091929"/>
    </source>
</evidence>
<keyword evidence="1" id="KW-0472">Membrane</keyword>
<proteinExistence type="predicted"/>
<dbReference type="AlphaFoldDB" id="A0A150IQN6"/>
<keyword evidence="1" id="KW-0812">Transmembrane</keyword>
<evidence type="ECO:0000313" key="6">
    <source>
        <dbReference type="Proteomes" id="UP000092401"/>
    </source>
</evidence>
<dbReference type="Proteomes" id="UP000092401">
    <property type="component" value="Unassembled WGS sequence"/>
</dbReference>
<sequence>MKKRLKINQKNKYYFTTKDLVTIAIISSLGGVLSTYVGYLGNLINRFFGVPFGAGQFMAGLHMFWVIFAIGMLNKKGTGTFVGILKGFVEFLSGGKLGLFVIILSGIQGLIADLSFLPFKKDSTAGYIVAGGLSTAANVFIFQIFFAPYEALPLFLAISVVALISGFVFAGVFPKNVVELFKVKSNDEGKKVSLKRSITLGIIGILALGAASYYLTQPLGKDGIDISGNVDIPYTFYPQNFRNEEVTINAELKGDYTYVGHKDYNGIPLNSIIKKSNPQGNKIRIIAKDLYEVSFSLEEIYGNNEVIITENNGSFTLVAKGYAGGYWIRDINRIVIE</sequence>
<feature type="transmembrane region" description="Helical" evidence="1">
    <location>
        <begin position="20"/>
        <end position="40"/>
    </location>
</feature>
<dbReference type="InterPro" id="IPR017195">
    <property type="entry name" value="ABC_thiamin-permease_prd"/>
</dbReference>
<dbReference type="Proteomes" id="UP000092403">
    <property type="component" value="Unassembled WGS sequence"/>
</dbReference>
<feature type="transmembrane region" description="Helical" evidence="1">
    <location>
        <begin position="193"/>
        <end position="215"/>
    </location>
</feature>
<dbReference type="EMBL" id="LNGE01000022">
    <property type="protein sequence ID" value="KYC45326.1"/>
    <property type="molecule type" value="Genomic_DNA"/>
</dbReference>
<evidence type="ECO:0000313" key="4">
    <source>
        <dbReference type="EMBL" id="KYC49750.1"/>
    </source>
</evidence>
<comment type="caution">
    <text evidence="3">The sequence shown here is derived from an EMBL/GenBank/DDBJ whole genome shotgun (WGS) entry which is preliminary data.</text>
</comment>
<keyword evidence="1" id="KW-1133">Transmembrane helix</keyword>
<feature type="transmembrane region" description="Helical" evidence="1">
    <location>
        <begin position="154"/>
        <end position="173"/>
    </location>
</feature>
<dbReference type="Pfam" id="PF09819">
    <property type="entry name" value="ABC_cobalt"/>
    <property type="match status" value="1"/>
</dbReference>
<accession>A0A150IJZ7</accession>
<accession>A0A150IXQ0</accession>
<feature type="transmembrane region" description="Helical" evidence="1">
    <location>
        <begin position="94"/>
        <end position="112"/>
    </location>
</feature>
<protein>
    <submittedName>
        <fullName evidence="3">ABC-type cobalt transport system, permease component</fullName>
    </submittedName>
</protein>
<dbReference type="EMBL" id="LNJC01000027">
    <property type="protein sequence ID" value="KYC49750.1"/>
    <property type="molecule type" value="Genomic_DNA"/>
</dbReference>
<feature type="transmembrane region" description="Helical" evidence="1">
    <location>
        <begin position="52"/>
        <end position="73"/>
    </location>
</feature>
<evidence type="ECO:0000313" key="2">
    <source>
        <dbReference type="EMBL" id="KYC45326.1"/>
    </source>
</evidence>
<accession>A0A150IQN6</accession>
<name>A0A150IQN6_9EURY</name>
<reference evidence="5 6" key="1">
    <citation type="journal article" date="2016" name="ISME J.">
        <title>Chasing the elusive Euryarchaeota class WSA2: genomes reveal a uniquely fastidious methyl-reducing methanogen.</title>
        <authorList>
            <person name="Nobu M.K."/>
            <person name="Narihiro T."/>
            <person name="Kuroda K."/>
            <person name="Mei R."/>
            <person name="Liu W.T."/>
        </authorList>
    </citation>
    <scope>NUCLEOTIDE SEQUENCE [LARGE SCALE GENOMIC DNA]</scope>
    <source>
        <strain evidence="2">B03fssc0709_Meth_Bin005</strain>
        <strain evidence="3">B15fssc0709_Meth_Bin003</strain>
        <strain evidence="4">BMIXfssc0709_Meth_Bin006</strain>
    </source>
</reference>
<gene>
    <name evidence="2" type="ORF">APG10_00968</name>
    <name evidence="3" type="ORF">APG11_01267</name>
    <name evidence="4" type="ORF">APG12_01272</name>
</gene>